<sequence length="1059" mass="114546">MKKSLLMSLVLMFTFLTGAFAQTRTVSGRVTDRKTNEGLPGVTVLVKGTTNGTSTNSDGGFTLDVPSTTSTLIFSSVGYISQERPVGSDASISISLVPDVKQLTEVVVTGYGGSQDVKDLTGSVAQVKEEKLLLQPVVSVDQALTGRLAGVSINTTSGTLGDQAAVRIRGANSISLSSQPLYVLDGVPLNTVEQANNLSTRFNPLADINPNDIESVNVLKDASAAAIYGSRAANGVIVITTKRGRNGQNRVSVNSYYGVQQAIRKPVVLNATDFMAISNEKAYNSRFGSSNGVVNTTYPIDIAKPIDLNGDGVNDETNWINEIFRNGTQQNYQVALSGGNEFAKYYGSGDWNDQQGIILQNRLRRGSARLNLDLTPKKWLKAGVSLNYAKTYNQGINGEGALAGATVSGYTAPPNVPAYLPDGSYYLNSLGNLGNGNNLIPNSAIAPNAYYHIPATLNLNKNDNTSQRILGNGYFTVEPITGLQLTTKYGIDYNTNFEEQYSSGILGGLGRNILGAGQLGLVQDYNTDRTQFNWQNYANYDRTFAEKHTVGVTAGVEYQETRLRRIYTVAGGFSDDKFQSIIDNVFTSQAPGGGNLSNYGFQSYFGRLNYNFGSKYYASFTLRSDASSVFGVNNQRGFFPGGSVGWRISEESFMKNISAINDLKIRASYGKVGNSSGLGSYAARTLVGGGLYADANGFTISQVGNVELGWENSKKFDIGLDAALLKNRINVTFDFFNNDVSGLLLLAPTLRTTGVPGASIARNVGSMYNRGIELTVNTVNVKLDNGFTWTSSLNGSIIKNRITSLSTPTDIISGVQRASVGRSLGVYYLPEWAGVNPANGNAQFYDKDGNIKQYDAAYAVAAGTGFTVGRWLNAAGEPTTALSTADYKYQDKTGYPTFSGGFDNTFAFKGIDLGIFLQYSGGNYVYNGYRSAMLSSAFQNNIEEVKERWTTPGQVTNVPKQVLRDAQSNQASTRWLEKGDFLRLRQISLGYNLPDQLVKRFGMNNFRIYTLVQNAYTFTKYKGLDPEVNSNITSNIAYGTDGRSVPPIRSFTFGINVGI</sequence>
<dbReference type="InterPro" id="IPR008969">
    <property type="entry name" value="CarboxyPept-like_regulatory"/>
</dbReference>
<evidence type="ECO:0000313" key="10">
    <source>
        <dbReference type="EMBL" id="MCI1189066.1"/>
    </source>
</evidence>
<dbReference type="Gene3D" id="2.170.130.10">
    <property type="entry name" value="TonB-dependent receptor, plug domain"/>
    <property type="match status" value="1"/>
</dbReference>
<evidence type="ECO:0000256" key="1">
    <source>
        <dbReference type="ARBA" id="ARBA00004571"/>
    </source>
</evidence>
<feature type="domain" description="TonB-dependent receptor plug" evidence="9">
    <location>
        <begin position="117"/>
        <end position="236"/>
    </location>
</feature>
<dbReference type="NCBIfam" id="TIGR04057">
    <property type="entry name" value="SusC_RagA_signa"/>
    <property type="match status" value="1"/>
</dbReference>
<feature type="chain" id="PRO_5040781173" evidence="8">
    <location>
        <begin position="22"/>
        <end position="1059"/>
    </location>
</feature>
<evidence type="ECO:0000259" key="9">
    <source>
        <dbReference type="Pfam" id="PF07715"/>
    </source>
</evidence>
<name>A0A9X2AGB0_9BACT</name>
<comment type="subcellular location">
    <subcellularLocation>
        <location evidence="1 7">Cell outer membrane</location>
        <topology evidence="1 7">Multi-pass membrane protein</topology>
    </subcellularLocation>
</comment>
<dbReference type="InterPro" id="IPR036942">
    <property type="entry name" value="Beta-barrel_TonB_sf"/>
</dbReference>
<evidence type="ECO:0000256" key="7">
    <source>
        <dbReference type="PROSITE-ProRule" id="PRU01360"/>
    </source>
</evidence>
<evidence type="ECO:0000256" key="8">
    <source>
        <dbReference type="SAM" id="SignalP"/>
    </source>
</evidence>
<keyword evidence="4 7" id="KW-0812">Transmembrane</keyword>
<dbReference type="Gene3D" id="2.40.170.20">
    <property type="entry name" value="TonB-dependent receptor, beta-barrel domain"/>
    <property type="match status" value="1"/>
</dbReference>
<dbReference type="SUPFAM" id="SSF56935">
    <property type="entry name" value="Porins"/>
    <property type="match status" value="1"/>
</dbReference>
<comment type="similarity">
    <text evidence="7">Belongs to the TonB-dependent receptor family.</text>
</comment>
<keyword evidence="8" id="KW-0732">Signal</keyword>
<keyword evidence="2 7" id="KW-0813">Transport</keyword>
<dbReference type="SUPFAM" id="SSF49464">
    <property type="entry name" value="Carboxypeptidase regulatory domain-like"/>
    <property type="match status" value="1"/>
</dbReference>
<keyword evidence="11" id="KW-1185">Reference proteome</keyword>
<evidence type="ECO:0000313" key="11">
    <source>
        <dbReference type="Proteomes" id="UP001139193"/>
    </source>
</evidence>
<gene>
    <name evidence="10" type="ORF">MON38_16705</name>
</gene>
<organism evidence="10 11">
    <name type="scientific">Hymenobacter cyanobacteriorum</name>
    <dbReference type="NCBI Taxonomy" id="2926463"/>
    <lineage>
        <taxon>Bacteria</taxon>
        <taxon>Pseudomonadati</taxon>
        <taxon>Bacteroidota</taxon>
        <taxon>Cytophagia</taxon>
        <taxon>Cytophagales</taxon>
        <taxon>Hymenobacteraceae</taxon>
        <taxon>Hymenobacter</taxon>
    </lineage>
</organism>
<dbReference type="GO" id="GO:0009279">
    <property type="term" value="C:cell outer membrane"/>
    <property type="evidence" value="ECO:0007669"/>
    <property type="project" value="UniProtKB-SubCell"/>
</dbReference>
<keyword evidence="10" id="KW-0675">Receptor</keyword>
<dbReference type="Pfam" id="PF13715">
    <property type="entry name" value="CarbopepD_reg_2"/>
    <property type="match status" value="1"/>
</dbReference>
<dbReference type="EMBL" id="JALBGC010000004">
    <property type="protein sequence ID" value="MCI1189066.1"/>
    <property type="molecule type" value="Genomic_DNA"/>
</dbReference>
<keyword evidence="5 7" id="KW-0472">Membrane</keyword>
<evidence type="ECO:0000256" key="2">
    <source>
        <dbReference type="ARBA" id="ARBA00022448"/>
    </source>
</evidence>
<feature type="signal peptide" evidence="8">
    <location>
        <begin position="1"/>
        <end position="21"/>
    </location>
</feature>
<dbReference type="Pfam" id="PF07715">
    <property type="entry name" value="Plug"/>
    <property type="match status" value="1"/>
</dbReference>
<dbReference type="AlphaFoldDB" id="A0A9X2AGB0"/>
<keyword evidence="6 7" id="KW-0998">Cell outer membrane</keyword>
<protein>
    <submittedName>
        <fullName evidence="10">TonB-dependent receptor</fullName>
    </submittedName>
</protein>
<keyword evidence="3 7" id="KW-1134">Transmembrane beta strand</keyword>
<dbReference type="PROSITE" id="PS52016">
    <property type="entry name" value="TONB_DEPENDENT_REC_3"/>
    <property type="match status" value="1"/>
</dbReference>
<evidence type="ECO:0000256" key="3">
    <source>
        <dbReference type="ARBA" id="ARBA00022452"/>
    </source>
</evidence>
<dbReference type="InterPro" id="IPR037066">
    <property type="entry name" value="Plug_dom_sf"/>
</dbReference>
<dbReference type="RefSeq" id="WP_241937288.1">
    <property type="nucleotide sequence ID" value="NZ_JALBGC010000004.1"/>
</dbReference>
<dbReference type="InterPro" id="IPR039426">
    <property type="entry name" value="TonB-dep_rcpt-like"/>
</dbReference>
<comment type="caution">
    <text evidence="10">The sequence shown here is derived from an EMBL/GenBank/DDBJ whole genome shotgun (WGS) entry which is preliminary data.</text>
</comment>
<dbReference type="Gene3D" id="2.60.40.1120">
    <property type="entry name" value="Carboxypeptidase-like, regulatory domain"/>
    <property type="match status" value="1"/>
</dbReference>
<evidence type="ECO:0000256" key="4">
    <source>
        <dbReference type="ARBA" id="ARBA00022692"/>
    </source>
</evidence>
<dbReference type="Proteomes" id="UP001139193">
    <property type="component" value="Unassembled WGS sequence"/>
</dbReference>
<proteinExistence type="inferred from homology"/>
<dbReference type="NCBIfam" id="TIGR04056">
    <property type="entry name" value="OMP_RagA_SusC"/>
    <property type="match status" value="1"/>
</dbReference>
<dbReference type="InterPro" id="IPR023997">
    <property type="entry name" value="TonB-dep_OMP_SusC/RagA_CS"/>
</dbReference>
<evidence type="ECO:0000256" key="5">
    <source>
        <dbReference type="ARBA" id="ARBA00023136"/>
    </source>
</evidence>
<dbReference type="InterPro" id="IPR012910">
    <property type="entry name" value="Plug_dom"/>
</dbReference>
<evidence type="ECO:0000256" key="6">
    <source>
        <dbReference type="ARBA" id="ARBA00023237"/>
    </source>
</evidence>
<dbReference type="InterPro" id="IPR023996">
    <property type="entry name" value="TonB-dep_OMP_SusC/RagA"/>
</dbReference>
<accession>A0A9X2AGB0</accession>
<reference evidence="10" key="1">
    <citation type="submission" date="2022-03" db="EMBL/GenBank/DDBJ databases">
        <title>Bacterial whole genome sequence for Hymenobacter sp. DH14.</title>
        <authorList>
            <person name="Le V."/>
        </authorList>
    </citation>
    <scope>NUCLEOTIDE SEQUENCE</scope>
    <source>
        <strain evidence="10">DH14</strain>
    </source>
</reference>